<organism evidence="2 3">
    <name type="scientific">Polarella glacialis</name>
    <name type="common">Dinoflagellate</name>
    <dbReference type="NCBI Taxonomy" id="89957"/>
    <lineage>
        <taxon>Eukaryota</taxon>
        <taxon>Sar</taxon>
        <taxon>Alveolata</taxon>
        <taxon>Dinophyceae</taxon>
        <taxon>Suessiales</taxon>
        <taxon>Suessiaceae</taxon>
        <taxon>Polarella</taxon>
    </lineage>
</organism>
<dbReference type="Proteomes" id="UP000626109">
    <property type="component" value="Unassembled WGS sequence"/>
</dbReference>
<gene>
    <name evidence="2" type="ORF">PGLA2088_LOCUS32150</name>
</gene>
<dbReference type="EMBL" id="CAJNNW010029881">
    <property type="protein sequence ID" value="CAE8701765.1"/>
    <property type="molecule type" value="Genomic_DNA"/>
</dbReference>
<evidence type="ECO:0000256" key="1">
    <source>
        <dbReference type="SAM" id="SignalP"/>
    </source>
</evidence>
<comment type="caution">
    <text evidence="2">The sequence shown here is derived from an EMBL/GenBank/DDBJ whole genome shotgun (WGS) entry which is preliminary data.</text>
</comment>
<keyword evidence="1" id="KW-0732">Signal</keyword>
<evidence type="ECO:0000313" key="3">
    <source>
        <dbReference type="Proteomes" id="UP000626109"/>
    </source>
</evidence>
<protein>
    <recommendedName>
        <fullName evidence="4">Protein-tyrosine sulfotransferase</fullName>
    </recommendedName>
</protein>
<evidence type="ECO:0000313" key="2">
    <source>
        <dbReference type="EMBL" id="CAE8701765.1"/>
    </source>
</evidence>
<sequence length="426" mass="47060">MRRLWFWCLGSLLLFGRLSSGGSAPEEECREASERHFAEELWPNSGAQALARPGVDFRSAWDASESRLLACQELGHSPWRFAANVLCVAAACDEELLVRQVALPFYLEAVGMPQPAEVLQDMFLQRLGHWSEMRADFVVAGFESGGTTSLVGQLRTAADIYMMPFELSDWAHDFQNSKGPAPDCSAGLDGPPSYWPAFMSYAFWPAAETVSRFNAQAALCAQDKLVGVWDSRYAAHKLAVQKVMALVGRKPHGRVLLCFRDPIRYIVSTFNRYAPDAPGGSSFLAVVTGADRDPDPYGLQLWKGNYSALAKEMMAAVGHDKVFLQPFELLLEAGTKQGSFARLLAFLGSEHKAETKEGTFPHFNPGPSSGGGRVLRLDPCADEHRPALRQLEALYTPEYVRLKQLLLRMGQDVPPSVSRGRPDWAC</sequence>
<evidence type="ECO:0008006" key="4">
    <source>
        <dbReference type="Google" id="ProtNLM"/>
    </source>
</evidence>
<accession>A0A813KKT2</accession>
<feature type="chain" id="PRO_5032282565" description="Protein-tyrosine sulfotransferase" evidence="1">
    <location>
        <begin position="21"/>
        <end position="426"/>
    </location>
</feature>
<proteinExistence type="predicted"/>
<feature type="signal peptide" evidence="1">
    <location>
        <begin position="1"/>
        <end position="20"/>
    </location>
</feature>
<dbReference type="AlphaFoldDB" id="A0A813KKT2"/>
<dbReference type="Gene3D" id="3.40.50.300">
    <property type="entry name" value="P-loop containing nucleotide triphosphate hydrolases"/>
    <property type="match status" value="1"/>
</dbReference>
<reference evidence="2" key="1">
    <citation type="submission" date="2021-02" db="EMBL/GenBank/DDBJ databases">
        <authorList>
            <person name="Dougan E. K."/>
            <person name="Rhodes N."/>
            <person name="Thang M."/>
            <person name="Chan C."/>
        </authorList>
    </citation>
    <scope>NUCLEOTIDE SEQUENCE</scope>
</reference>
<name>A0A813KKT2_POLGL</name>
<dbReference type="InterPro" id="IPR027417">
    <property type="entry name" value="P-loop_NTPase"/>
</dbReference>
<dbReference type="SUPFAM" id="SSF52540">
    <property type="entry name" value="P-loop containing nucleoside triphosphate hydrolases"/>
    <property type="match status" value="1"/>
</dbReference>